<gene>
    <name evidence="1" type="ORF">F2P81_002802</name>
</gene>
<dbReference type="Proteomes" id="UP000438429">
    <property type="component" value="Unassembled WGS sequence"/>
</dbReference>
<accession>A0A6A4TJQ0</accession>
<protein>
    <submittedName>
        <fullName evidence="1">Uncharacterized protein</fullName>
    </submittedName>
</protein>
<proteinExistence type="predicted"/>
<comment type="caution">
    <text evidence="1">The sequence shown here is derived from an EMBL/GenBank/DDBJ whole genome shotgun (WGS) entry which is preliminary data.</text>
</comment>
<sequence>MIEQCGCRSCSPCRACARRLWRRSEANGGRLPSELDLVVSQCERGHELRQHDKLLPASLDQWRVTSDSRRMLCSRNMQYSYGNPSEALCRRNMQYLYDNPSETLCNRKFDDRRFAICTVHITQCRTTDLSRGGFIIQIDNDRKP</sequence>
<reference evidence="1 2" key="1">
    <citation type="submission" date="2019-06" db="EMBL/GenBank/DDBJ databases">
        <title>Draft genomes of female and male turbot (Scophthalmus maximus).</title>
        <authorList>
            <person name="Xu H."/>
            <person name="Xu X.-W."/>
            <person name="Shao C."/>
            <person name="Chen S."/>
        </authorList>
    </citation>
    <scope>NUCLEOTIDE SEQUENCE [LARGE SCALE GENOMIC DNA]</scope>
    <source>
        <strain evidence="1">Ysfricsl-2016a</strain>
        <tissue evidence="1">Blood</tissue>
    </source>
</reference>
<dbReference type="EMBL" id="VEVO01000002">
    <property type="protein sequence ID" value="KAF0046273.1"/>
    <property type="molecule type" value="Genomic_DNA"/>
</dbReference>
<name>A0A6A4TJQ0_SCOMX</name>
<evidence type="ECO:0000313" key="1">
    <source>
        <dbReference type="EMBL" id="KAF0046273.1"/>
    </source>
</evidence>
<organism evidence="1 2">
    <name type="scientific">Scophthalmus maximus</name>
    <name type="common">Turbot</name>
    <name type="synonym">Psetta maxima</name>
    <dbReference type="NCBI Taxonomy" id="52904"/>
    <lineage>
        <taxon>Eukaryota</taxon>
        <taxon>Metazoa</taxon>
        <taxon>Chordata</taxon>
        <taxon>Craniata</taxon>
        <taxon>Vertebrata</taxon>
        <taxon>Euteleostomi</taxon>
        <taxon>Actinopterygii</taxon>
        <taxon>Neopterygii</taxon>
        <taxon>Teleostei</taxon>
        <taxon>Neoteleostei</taxon>
        <taxon>Acanthomorphata</taxon>
        <taxon>Carangaria</taxon>
        <taxon>Pleuronectiformes</taxon>
        <taxon>Pleuronectoidei</taxon>
        <taxon>Scophthalmidae</taxon>
        <taxon>Scophthalmus</taxon>
    </lineage>
</organism>
<dbReference type="AlphaFoldDB" id="A0A6A4TJQ0"/>
<evidence type="ECO:0000313" key="2">
    <source>
        <dbReference type="Proteomes" id="UP000438429"/>
    </source>
</evidence>